<dbReference type="Gene3D" id="3.30.160.60">
    <property type="entry name" value="Classic Zinc Finger"/>
    <property type="match status" value="1"/>
</dbReference>
<protein>
    <recommendedName>
        <fullName evidence="14">Zinc finger protein RFP-like</fullName>
    </recommendedName>
</protein>
<evidence type="ECO:0000313" key="13">
    <source>
        <dbReference type="Proteomes" id="UP000694545"/>
    </source>
</evidence>
<feature type="domain" description="RING-type" evidence="9">
    <location>
        <begin position="16"/>
        <end position="57"/>
    </location>
</feature>
<proteinExistence type="inferred from homology"/>
<evidence type="ECO:0008006" key="14">
    <source>
        <dbReference type="Google" id="ProtNLM"/>
    </source>
</evidence>
<dbReference type="SMART" id="SM00184">
    <property type="entry name" value="RING"/>
    <property type="match status" value="1"/>
</dbReference>
<dbReference type="RefSeq" id="XP_044281406.1">
    <property type="nucleotide sequence ID" value="XM_044425471.1"/>
</dbReference>
<dbReference type="Pfam" id="PF15227">
    <property type="entry name" value="zf-C3HC4_4"/>
    <property type="match status" value="1"/>
</dbReference>
<dbReference type="InterPro" id="IPR000315">
    <property type="entry name" value="Znf_B-box"/>
</dbReference>
<evidence type="ECO:0000256" key="5">
    <source>
        <dbReference type="ARBA" id="ARBA00022833"/>
    </source>
</evidence>
<evidence type="ECO:0000256" key="2">
    <source>
        <dbReference type="ARBA" id="ARBA00022699"/>
    </source>
</evidence>
<keyword evidence="4 7" id="KW-0863">Zinc-finger</keyword>
<keyword evidence="5" id="KW-0862">Zinc</keyword>
<dbReference type="CDD" id="cd19762">
    <property type="entry name" value="Bbox2_TRIM7-like"/>
    <property type="match status" value="1"/>
</dbReference>
<dbReference type="PROSITE" id="PS50188">
    <property type="entry name" value="B302_SPRY"/>
    <property type="match status" value="1"/>
</dbReference>
<keyword evidence="8" id="KW-0175">Coiled coil</keyword>
<dbReference type="Proteomes" id="UP000694545">
    <property type="component" value="Unplaced"/>
</dbReference>
<dbReference type="PROSITE" id="PS50119">
    <property type="entry name" value="ZF_BBOX"/>
    <property type="match status" value="1"/>
</dbReference>
<comment type="function">
    <text evidence="6">Neurotoxin that produces dose-dependent hypolocomotion and hyperalgesia in mice. May directly act on the central nervous system, as it is 6500-fold more potent when administered intracerebroventricularly than intraperitoneal.</text>
</comment>
<gene>
    <name evidence="12" type="primary">LOC123021067</name>
</gene>
<dbReference type="SUPFAM" id="SSF57845">
    <property type="entry name" value="B-box zinc-binding domain"/>
    <property type="match status" value="1"/>
</dbReference>
<dbReference type="Ensembl" id="ENSVKKT00000001152.1">
    <property type="protein sequence ID" value="ENSVKKP00000001108.1"/>
    <property type="gene ID" value="ENSVKKG00000000908.1"/>
</dbReference>
<dbReference type="Gene3D" id="2.60.120.920">
    <property type="match status" value="1"/>
</dbReference>
<dbReference type="InterPro" id="IPR017907">
    <property type="entry name" value="Znf_RING_CS"/>
</dbReference>
<dbReference type="AlphaFoldDB" id="A0A8D2IQM9"/>
<organism evidence="12 13">
    <name type="scientific">Varanus komodoensis</name>
    <name type="common">Komodo dragon</name>
    <dbReference type="NCBI Taxonomy" id="61221"/>
    <lineage>
        <taxon>Eukaryota</taxon>
        <taxon>Metazoa</taxon>
        <taxon>Chordata</taxon>
        <taxon>Craniata</taxon>
        <taxon>Vertebrata</taxon>
        <taxon>Euteleostomi</taxon>
        <taxon>Lepidosauria</taxon>
        <taxon>Squamata</taxon>
        <taxon>Bifurcata</taxon>
        <taxon>Unidentata</taxon>
        <taxon>Episquamata</taxon>
        <taxon>Toxicofera</taxon>
        <taxon>Anguimorpha</taxon>
        <taxon>Paleoanguimorpha</taxon>
        <taxon>Varanoidea</taxon>
        <taxon>Varanidae</taxon>
        <taxon>Varanus</taxon>
    </lineage>
</organism>
<comment type="similarity">
    <text evidence="1">Belongs to the ohanin/vespryn family.</text>
</comment>
<dbReference type="GeneID" id="123021067"/>
<dbReference type="PROSITE" id="PS00518">
    <property type="entry name" value="ZF_RING_1"/>
    <property type="match status" value="1"/>
</dbReference>
<reference evidence="12" key="1">
    <citation type="submission" date="2025-08" db="UniProtKB">
        <authorList>
            <consortium name="Ensembl"/>
        </authorList>
    </citation>
    <scope>IDENTIFICATION</scope>
</reference>
<dbReference type="InterPro" id="IPR013083">
    <property type="entry name" value="Znf_RING/FYVE/PHD"/>
</dbReference>
<dbReference type="CDD" id="cd16594">
    <property type="entry name" value="RING-HC_TRIM7-like_C-IV"/>
    <property type="match status" value="1"/>
</dbReference>
<dbReference type="Pfam" id="PF00643">
    <property type="entry name" value="zf-B_box"/>
    <property type="match status" value="1"/>
</dbReference>
<dbReference type="SMART" id="SM00336">
    <property type="entry name" value="BBOX"/>
    <property type="match status" value="1"/>
</dbReference>
<keyword evidence="13" id="KW-1185">Reference proteome</keyword>
<reference evidence="12" key="2">
    <citation type="submission" date="2025-09" db="UniProtKB">
        <authorList>
            <consortium name="Ensembl"/>
        </authorList>
    </citation>
    <scope>IDENTIFICATION</scope>
</reference>
<evidence type="ECO:0000256" key="4">
    <source>
        <dbReference type="ARBA" id="ARBA00022771"/>
    </source>
</evidence>
<dbReference type="PANTHER" id="PTHR24103">
    <property type="entry name" value="E3 UBIQUITIN-PROTEIN LIGASE TRIM"/>
    <property type="match status" value="1"/>
</dbReference>
<dbReference type="PROSITE" id="PS50089">
    <property type="entry name" value="ZF_RING_2"/>
    <property type="match status" value="1"/>
</dbReference>
<dbReference type="GO" id="GO:0008270">
    <property type="term" value="F:zinc ion binding"/>
    <property type="evidence" value="ECO:0007669"/>
    <property type="project" value="UniProtKB-KW"/>
</dbReference>
<keyword evidence="2" id="KW-0528">Neurotoxin</keyword>
<feature type="domain" description="B box-type" evidence="10">
    <location>
        <begin position="95"/>
        <end position="132"/>
    </location>
</feature>
<dbReference type="InterPro" id="IPR003879">
    <property type="entry name" value="Butyrophylin_SPRY"/>
</dbReference>
<evidence type="ECO:0000313" key="12">
    <source>
        <dbReference type="Ensembl" id="ENSVKKP00000001108.1"/>
    </source>
</evidence>
<evidence type="ECO:0000256" key="3">
    <source>
        <dbReference type="ARBA" id="ARBA00022723"/>
    </source>
</evidence>
<accession>A0A8D2IQM9</accession>
<evidence type="ECO:0000256" key="6">
    <source>
        <dbReference type="ARBA" id="ARBA00034460"/>
    </source>
</evidence>
<keyword evidence="2" id="KW-0800">Toxin</keyword>
<dbReference type="InterPro" id="IPR050143">
    <property type="entry name" value="TRIM/RBCC"/>
</dbReference>
<evidence type="ECO:0000256" key="1">
    <source>
        <dbReference type="ARBA" id="ARBA00009651"/>
    </source>
</evidence>
<dbReference type="InterPro" id="IPR001841">
    <property type="entry name" value="Znf_RING"/>
</dbReference>
<dbReference type="InterPro" id="IPR043136">
    <property type="entry name" value="B30.2/SPRY_sf"/>
</dbReference>
<dbReference type="InterPro" id="IPR013320">
    <property type="entry name" value="ConA-like_dom_sf"/>
</dbReference>
<dbReference type="SUPFAM" id="SSF57850">
    <property type="entry name" value="RING/U-box"/>
    <property type="match status" value="1"/>
</dbReference>
<evidence type="ECO:0000256" key="8">
    <source>
        <dbReference type="SAM" id="Coils"/>
    </source>
</evidence>
<name>A0A8D2IQM9_VARKO</name>
<sequence length="527" mass="60079">MADAASIQTLCDEATCSVCLEYFKEPVIVSCGHTFCQDCITQCWAEADKDALCPQCREPCQRGSFRPSRQLASMVAVVKKFSLQQPRGAEALGGVCEKHQELLKLFCEDDRVLICVVCDKAKEHRQHKVIPKEEAFEEYKCKIQSDLKLLNEEKEKYVSAILKEQAEGKTLLEQTEREREKIVAEFEQLRKFLKEREEFLLAQLKDLDDQITDANNKYSSEYSDKISSIDSLIKEVEEKLKQSADEFLQDIRDILPRCEEKPWEYQKAFPPKLSEDIKKFSESRTSFETVVKDFRERLLTGRESMTIPTVTNPTNRTVAIPTVWLAVDDTVMKLVEQQRSQNSAFSNRNSAFPQQNSAFSYRKSAFPQQNSAFSNRNSAFSQQNIVSSPQSDPLHCWTYLMGTERIASGSHSWEVDVPQERFWAVGVAREHLRDGCKYPLEGIWALGKFPDGSLSAFASCQLSQGPNPTSNVDTLFRVKDMPRKVRVSLNYENGTVTFLNAHNHTTIYKCCGDFSGDEISSWLSMGK</sequence>
<dbReference type="OrthoDB" id="654191at2759"/>
<evidence type="ECO:0000259" key="11">
    <source>
        <dbReference type="PROSITE" id="PS50188"/>
    </source>
</evidence>
<keyword evidence="3" id="KW-0479">Metal-binding</keyword>
<dbReference type="InterPro" id="IPR001870">
    <property type="entry name" value="B30.2/SPRY"/>
</dbReference>
<dbReference type="KEGG" id="vko:123021067"/>
<evidence type="ECO:0000259" key="9">
    <source>
        <dbReference type="PROSITE" id="PS50089"/>
    </source>
</evidence>
<dbReference type="OMA" id="MGTERIA"/>
<evidence type="ECO:0000256" key="7">
    <source>
        <dbReference type="PROSITE-ProRule" id="PRU00024"/>
    </source>
</evidence>
<feature type="domain" description="B30.2/SPRY" evidence="11">
    <location>
        <begin position="337"/>
        <end position="527"/>
    </location>
</feature>
<feature type="coiled-coil region" evidence="8">
    <location>
        <begin position="147"/>
        <end position="246"/>
    </location>
</feature>
<dbReference type="PRINTS" id="PR01407">
    <property type="entry name" value="BUTYPHLNCDUF"/>
</dbReference>
<dbReference type="SUPFAM" id="SSF49899">
    <property type="entry name" value="Concanavalin A-like lectins/glucanases"/>
    <property type="match status" value="1"/>
</dbReference>
<dbReference type="Gene3D" id="3.30.40.10">
    <property type="entry name" value="Zinc/RING finger domain, C3HC4 (zinc finger)"/>
    <property type="match status" value="1"/>
</dbReference>
<evidence type="ECO:0000259" key="10">
    <source>
        <dbReference type="PROSITE" id="PS50119"/>
    </source>
</evidence>